<dbReference type="Proteomes" id="UP000218334">
    <property type="component" value="Unassembled WGS sequence"/>
</dbReference>
<keyword evidence="2" id="KW-1185">Reference proteome</keyword>
<evidence type="ECO:0000313" key="1">
    <source>
        <dbReference type="EMBL" id="PBK62083.1"/>
    </source>
</evidence>
<dbReference type="AlphaFoldDB" id="A0A2H3BE32"/>
<gene>
    <name evidence="1" type="ORF">ARMSODRAFT_615391</name>
</gene>
<dbReference type="EMBL" id="KZ293470">
    <property type="protein sequence ID" value="PBK62083.1"/>
    <property type="molecule type" value="Genomic_DNA"/>
</dbReference>
<evidence type="ECO:0000313" key="2">
    <source>
        <dbReference type="Proteomes" id="UP000218334"/>
    </source>
</evidence>
<sequence>MSKRAVRQFPVIGRFGTVFRLRFFSPLLPSLHLLSPFCSSRSLHEQGSNECQSALRTSGRRKSDEFESYRFLVRFIARSTTCFAPLLTDSDLDIASVTSAFAKVSMGQRRIYRPPGMHFTVLIGTGM</sequence>
<proteinExistence type="predicted"/>
<organism evidence="1 2">
    <name type="scientific">Armillaria solidipes</name>
    <dbReference type="NCBI Taxonomy" id="1076256"/>
    <lineage>
        <taxon>Eukaryota</taxon>
        <taxon>Fungi</taxon>
        <taxon>Dikarya</taxon>
        <taxon>Basidiomycota</taxon>
        <taxon>Agaricomycotina</taxon>
        <taxon>Agaricomycetes</taxon>
        <taxon>Agaricomycetidae</taxon>
        <taxon>Agaricales</taxon>
        <taxon>Marasmiineae</taxon>
        <taxon>Physalacriaceae</taxon>
        <taxon>Armillaria</taxon>
    </lineage>
</organism>
<name>A0A2H3BE32_9AGAR</name>
<protein>
    <submittedName>
        <fullName evidence="1">Uncharacterized protein</fullName>
    </submittedName>
</protein>
<reference evidence="2" key="1">
    <citation type="journal article" date="2017" name="Nat. Ecol. Evol.">
        <title>Genome expansion and lineage-specific genetic innovations in the forest pathogenic fungi Armillaria.</title>
        <authorList>
            <person name="Sipos G."/>
            <person name="Prasanna A.N."/>
            <person name="Walter M.C."/>
            <person name="O'Connor E."/>
            <person name="Balint B."/>
            <person name="Krizsan K."/>
            <person name="Kiss B."/>
            <person name="Hess J."/>
            <person name="Varga T."/>
            <person name="Slot J."/>
            <person name="Riley R."/>
            <person name="Boka B."/>
            <person name="Rigling D."/>
            <person name="Barry K."/>
            <person name="Lee J."/>
            <person name="Mihaltcheva S."/>
            <person name="LaButti K."/>
            <person name="Lipzen A."/>
            <person name="Waldron R."/>
            <person name="Moloney N.M."/>
            <person name="Sperisen C."/>
            <person name="Kredics L."/>
            <person name="Vagvoelgyi C."/>
            <person name="Patrignani A."/>
            <person name="Fitzpatrick D."/>
            <person name="Nagy I."/>
            <person name="Doyle S."/>
            <person name="Anderson J.B."/>
            <person name="Grigoriev I.V."/>
            <person name="Gueldener U."/>
            <person name="Muensterkoetter M."/>
            <person name="Nagy L.G."/>
        </authorList>
    </citation>
    <scope>NUCLEOTIDE SEQUENCE [LARGE SCALE GENOMIC DNA]</scope>
    <source>
        <strain evidence="2">28-4</strain>
    </source>
</reference>
<accession>A0A2H3BE32</accession>